<feature type="coiled-coil region" evidence="7">
    <location>
        <begin position="29"/>
        <end position="63"/>
    </location>
</feature>
<comment type="subcellular location">
    <subcellularLocation>
        <location evidence="1">Cytoplasm</location>
    </subcellularLocation>
</comment>
<evidence type="ECO:0000256" key="6">
    <source>
        <dbReference type="ARBA" id="ARBA00023306"/>
    </source>
</evidence>
<sequence length="182" mass="21279">MAITPIDIQQHQFKTRLLGYDTAGVDQFLEMVADELERVSRQHQEVKEELARTRSSLQEMQQRESTLKETLLTTQKMVEDIKSNARNEAEIILTEAELKAERVVRDAEQRRIQLINEIQEIKRQKISFETSLRALVESHMRLLDLEVVELENARRDEKLLEEPLPFDEASVPLLVPEDDEED</sequence>
<dbReference type="InterPro" id="IPR007793">
    <property type="entry name" value="DivIVA_fam"/>
</dbReference>
<keyword evidence="3" id="KW-0963">Cytoplasm</keyword>
<dbReference type="NCBIfam" id="TIGR03544">
    <property type="entry name" value="DivI1A_domain"/>
    <property type="match status" value="1"/>
</dbReference>
<dbReference type="Gene3D" id="6.10.250.660">
    <property type="match status" value="1"/>
</dbReference>
<dbReference type="GO" id="GO:0051301">
    <property type="term" value="P:cell division"/>
    <property type="evidence" value="ECO:0007669"/>
    <property type="project" value="UniProtKB-KW"/>
</dbReference>
<dbReference type="Proteomes" id="UP000236340">
    <property type="component" value="Unassembled WGS sequence"/>
</dbReference>
<dbReference type="PANTHER" id="PTHR35794">
    <property type="entry name" value="CELL DIVISION PROTEIN DIVIVA"/>
    <property type="match status" value="1"/>
</dbReference>
<evidence type="ECO:0000256" key="4">
    <source>
        <dbReference type="ARBA" id="ARBA00022618"/>
    </source>
</evidence>
<evidence type="ECO:0000313" key="9">
    <source>
        <dbReference type="Proteomes" id="UP000236340"/>
    </source>
</evidence>
<reference evidence="8 9" key="1">
    <citation type="journal article" date="2018" name="Genome Announc.">
        <title>Genome Sequence of Geothermobacter sp. HR-1 Iron Reducer from the Loihi Seamount.</title>
        <authorList>
            <person name="Smith H."/>
            <person name="Abuyen K."/>
            <person name="Tremblay J."/>
            <person name="Savalia P."/>
            <person name="Perez-Rodriguez I."/>
            <person name="Emerson D."/>
            <person name="Tully B."/>
            <person name="Amend J."/>
        </authorList>
    </citation>
    <scope>NUCLEOTIDE SEQUENCE [LARGE SCALE GENOMIC DNA]</scope>
    <source>
        <strain evidence="8 9">HR-1</strain>
    </source>
</reference>
<protein>
    <submittedName>
        <fullName evidence="8">Cell division protein DivIVA</fullName>
    </submittedName>
</protein>
<dbReference type="OrthoDB" id="5198800at2"/>
<dbReference type="EMBL" id="PPFX01000032">
    <property type="protein sequence ID" value="PNU19365.1"/>
    <property type="molecule type" value="Genomic_DNA"/>
</dbReference>
<evidence type="ECO:0000256" key="2">
    <source>
        <dbReference type="ARBA" id="ARBA00009008"/>
    </source>
</evidence>
<comment type="caution">
    <text evidence="8">The sequence shown here is derived from an EMBL/GenBank/DDBJ whole genome shotgun (WGS) entry which is preliminary data.</text>
</comment>
<evidence type="ECO:0000256" key="3">
    <source>
        <dbReference type="ARBA" id="ARBA00022490"/>
    </source>
</evidence>
<dbReference type="RefSeq" id="WP_103116128.1">
    <property type="nucleotide sequence ID" value="NZ_PPFX01000032.1"/>
</dbReference>
<dbReference type="AlphaFoldDB" id="A0A2K2H7S5"/>
<keyword evidence="6" id="KW-0131">Cell cycle</keyword>
<dbReference type="Pfam" id="PF05103">
    <property type="entry name" value="DivIVA"/>
    <property type="match status" value="1"/>
</dbReference>
<evidence type="ECO:0000313" key="8">
    <source>
        <dbReference type="EMBL" id="PNU19365.1"/>
    </source>
</evidence>
<evidence type="ECO:0000256" key="1">
    <source>
        <dbReference type="ARBA" id="ARBA00004496"/>
    </source>
</evidence>
<keyword evidence="5 7" id="KW-0175">Coiled coil</keyword>
<proteinExistence type="inferred from homology"/>
<evidence type="ECO:0000256" key="7">
    <source>
        <dbReference type="SAM" id="Coils"/>
    </source>
</evidence>
<name>A0A2K2H7S5_9BACT</name>
<dbReference type="GO" id="GO:0005737">
    <property type="term" value="C:cytoplasm"/>
    <property type="evidence" value="ECO:0007669"/>
    <property type="project" value="UniProtKB-SubCell"/>
</dbReference>
<gene>
    <name evidence="8" type="ORF">C2E25_12815</name>
</gene>
<accession>A0A2K2H7S5</accession>
<organism evidence="8 9">
    <name type="scientific">Geothermobacter hydrogeniphilus</name>
    <dbReference type="NCBI Taxonomy" id="1969733"/>
    <lineage>
        <taxon>Bacteria</taxon>
        <taxon>Pseudomonadati</taxon>
        <taxon>Thermodesulfobacteriota</taxon>
        <taxon>Desulfuromonadia</taxon>
        <taxon>Desulfuromonadales</taxon>
        <taxon>Geothermobacteraceae</taxon>
        <taxon>Geothermobacter</taxon>
    </lineage>
</organism>
<keyword evidence="4 8" id="KW-0132">Cell division</keyword>
<comment type="similarity">
    <text evidence="2">Belongs to the DivIVA family.</text>
</comment>
<evidence type="ECO:0000256" key="5">
    <source>
        <dbReference type="ARBA" id="ARBA00023054"/>
    </source>
</evidence>
<dbReference type="InterPro" id="IPR019933">
    <property type="entry name" value="DivIVA_domain"/>
</dbReference>
<dbReference type="PANTHER" id="PTHR35794:SF2">
    <property type="entry name" value="CELL DIVISION PROTEIN DIVIVA"/>
    <property type="match status" value="1"/>
</dbReference>